<reference evidence="12" key="1">
    <citation type="journal article" date="2021" name="Sci. Rep.">
        <title>Diploid genomic architecture of Nitzschia inconspicua, an elite biomass production diatom.</title>
        <authorList>
            <person name="Oliver A."/>
            <person name="Podell S."/>
            <person name="Pinowska A."/>
            <person name="Traller J.C."/>
            <person name="Smith S.R."/>
            <person name="McClure R."/>
            <person name="Beliaev A."/>
            <person name="Bohutskyi P."/>
            <person name="Hill E.A."/>
            <person name="Rabines A."/>
            <person name="Zheng H."/>
            <person name="Allen L.Z."/>
            <person name="Kuo A."/>
            <person name="Grigoriev I.V."/>
            <person name="Allen A.E."/>
            <person name="Hazlebeck D."/>
            <person name="Allen E.E."/>
        </authorList>
    </citation>
    <scope>NUCLEOTIDE SEQUENCE</scope>
    <source>
        <strain evidence="12">Hildebrandi</strain>
    </source>
</reference>
<dbReference type="GO" id="GO:0005829">
    <property type="term" value="C:cytosol"/>
    <property type="evidence" value="ECO:0007669"/>
    <property type="project" value="TreeGrafter"/>
</dbReference>
<evidence type="ECO:0000256" key="6">
    <source>
        <dbReference type="ARBA" id="ARBA00022723"/>
    </source>
</evidence>
<keyword evidence="13" id="KW-1185">Reference proteome</keyword>
<evidence type="ECO:0000256" key="10">
    <source>
        <dbReference type="ARBA" id="ARBA00049295"/>
    </source>
</evidence>
<evidence type="ECO:0000256" key="9">
    <source>
        <dbReference type="ARBA" id="ARBA00023239"/>
    </source>
</evidence>
<evidence type="ECO:0000256" key="8">
    <source>
        <dbReference type="ARBA" id="ARBA00023211"/>
    </source>
</evidence>
<evidence type="ECO:0000256" key="7">
    <source>
        <dbReference type="ARBA" id="ARBA00022842"/>
    </source>
</evidence>
<dbReference type="Pfam" id="PF00925">
    <property type="entry name" value="GTP_cyclohydro2"/>
    <property type="match status" value="1"/>
</dbReference>
<dbReference type="InterPro" id="IPR000926">
    <property type="entry name" value="RibA"/>
</dbReference>
<keyword evidence="6" id="KW-0479">Metal-binding</keyword>
<dbReference type="PANTHER" id="PTHR21327:SF47">
    <property type="entry name" value="GTP CYCLOHYDROLASE II DOMAIN-CONTAINING PROTEIN"/>
    <property type="match status" value="1"/>
</dbReference>
<gene>
    <name evidence="12" type="ORF">IV203_015238</name>
</gene>
<dbReference type="GO" id="GO:0003935">
    <property type="term" value="F:GTP cyclohydrolase II activity"/>
    <property type="evidence" value="ECO:0007669"/>
    <property type="project" value="UniProtKB-EC"/>
</dbReference>
<comment type="catalytic activity">
    <reaction evidence="10">
        <text>GTP + 4 H2O = 2,5-diamino-6-hydroxy-4-(5-phosphoribosylamino)-pyrimidine + formate + 2 phosphate + 3 H(+)</text>
        <dbReference type="Rhea" id="RHEA:23704"/>
        <dbReference type="ChEBI" id="CHEBI:15377"/>
        <dbReference type="ChEBI" id="CHEBI:15378"/>
        <dbReference type="ChEBI" id="CHEBI:15740"/>
        <dbReference type="ChEBI" id="CHEBI:37565"/>
        <dbReference type="ChEBI" id="CHEBI:43474"/>
        <dbReference type="ChEBI" id="CHEBI:58614"/>
        <dbReference type="EC" id="3.5.4.25"/>
    </reaction>
</comment>
<keyword evidence="9" id="KW-0456">Lyase</keyword>
<comment type="cofactor">
    <cofactor evidence="1">
        <name>Mn(2+)</name>
        <dbReference type="ChEBI" id="CHEBI:29035"/>
    </cofactor>
</comment>
<dbReference type="InterPro" id="IPR032677">
    <property type="entry name" value="GTP_cyclohydro_II"/>
</dbReference>
<keyword evidence="8" id="KW-0464">Manganese</keyword>
<evidence type="ECO:0000313" key="13">
    <source>
        <dbReference type="Proteomes" id="UP000693970"/>
    </source>
</evidence>
<evidence type="ECO:0000256" key="5">
    <source>
        <dbReference type="ARBA" id="ARBA00022619"/>
    </source>
</evidence>
<dbReference type="EC" id="3.5.4.25" evidence="4"/>
<keyword evidence="5" id="KW-0686">Riboflavin biosynthesis</keyword>
<comment type="caution">
    <text evidence="12">The sequence shown here is derived from an EMBL/GenBank/DDBJ whole genome shotgun (WGS) entry which is preliminary data.</text>
</comment>
<organism evidence="12 13">
    <name type="scientific">Nitzschia inconspicua</name>
    <dbReference type="NCBI Taxonomy" id="303405"/>
    <lineage>
        <taxon>Eukaryota</taxon>
        <taxon>Sar</taxon>
        <taxon>Stramenopiles</taxon>
        <taxon>Ochrophyta</taxon>
        <taxon>Bacillariophyta</taxon>
        <taxon>Bacillariophyceae</taxon>
        <taxon>Bacillariophycidae</taxon>
        <taxon>Bacillariales</taxon>
        <taxon>Bacillariaceae</taxon>
        <taxon>Nitzschia</taxon>
    </lineage>
</organism>
<evidence type="ECO:0000256" key="2">
    <source>
        <dbReference type="ARBA" id="ARBA00001946"/>
    </source>
</evidence>
<evidence type="ECO:0000256" key="3">
    <source>
        <dbReference type="ARBA" id="ARBA00005104"/>
    </source>
</evidence>
<sequence>MALILPSSHLSRRRRKVCSTVSFVDDLTAPNKKCQLCPSRSTVGCSGGGTHRGYSLFRHYHLMCTLALSLVVLCTSEAFLSSTTTSTFMSPRGGATLSINDATASTTANSPRNLYMEDGLDGEESVGATGGGASGDYNLGMTPSNGKSKPTFVKKNGATVPPSKIRLSNGAVATTTAPATASTATKVSPSIRNGLSKKAAALGMPPMANVATAATARPPIGMARASNGVVVNKAGFPNGGAGGEYVDHPIPAEFVAETNLPTDVGQFRLRAYRTDPDPINEFTGREPSVIYTADKSPFGTDGQLKENVPIRIHDQCLTSEVFRSQRCDCSQQLKMALQYIAEHGGAIIYLQQEGRGIGLANKVAAYALQDAGMDTVDANLHLGFAEDQRHYGVVPSILKDMNIGSIRLMTNNPRKVARLRDLGIRVENTLPMVVPKTNPYNHRYLEAKHDRMNHTNLEPLFFKDESSDKSDIVDAFITEGEEMATNAVHLSLTLNQDKVEDDLVMDDEAGVLAKEGGYCFGRQSVEDAIRAVKEGKMVVVVDDMNRENEGDLIMAADACTPEDMAFITRYSSGVICIAMEGDRMDKLKLPPMVVSNEDPKGTAFTVTVDATREHGITTGISAADRSKTINLLADPSATATDFARPGHIFPLRARDGGVLERDGHTEAAVDLSALAGRDRSGILCEIVSEENPTEMMRLPELKRFSKKHGLVLTSIVDIAQYRREMGDHVGI</sequence>
<name>A0A9K3PVF9_9STRA</name>
<dbReference type="OrthoDB" id="60371at2759"/>
<dbReference type="Pfam" id="PF00926">
    <property type="entry name" value="DHBP_synthase"/>
    <property type="match status" value="1"/>
</dbReference>
<dbReference type="CDD" id="cd00641">
    <property type="entry name" value="GTP_cyclohydro2"/>
    <property type="match status" value="1"/>
</dbReference>
<dbReference type="Proteomes" id="UP000693970">
    <property type="component" value="Unassembled WGS sequence"/>
</dbReference>
<comment type="pathway">
    <text evidence="3">Cofactor biosynthesis; riboflavin biosynthesis.</text>
</comment>
<protein>
    <recommendedName>
        <fullName evidence="4">GTP cyclohydrolase II</fullName>
        <ecNumber evidence="4">3.5.4.25</ecNumber>
    </recommendedName>
</protein>
<evidence type="ECO:0000256" key="1">
    <source>
        <dbReference type="ARBA" id="ARBA00001936"/>
    </source>
</evidence>
<feature type="domain" description="GTP cyclohydrolase II" evidence="11">
    <location>
        <begin position="255"/>
        <end position="430"/>
    </location>
</feature>
<evidence type="ECO:0000259" key="11">
    <source>
        <dbReference type="Pfam" id="PF00925"/>
    </source>
</evidence>
<dbReference type="NCBIfam" id="NF001591">
    <property type="entry name" value="PRK00393.1"/>
    <property type="match status" value="1"/>
</dbReference>
<dbReference type="NCBIfam" id="TIGR00506">
    <property type="entry name" value="ribB"/>
    <property type="match status" value="1"/>
</dbReference>
<dbReference type="GO" id="GO:0009231">
    <property type="term" value="P:riboflavin biosynthetic process"/>
    <property type="evidence" value="ECO:0007669"/>
    <property type="project" value="UniProtKB-KW"/>
</dbReference>
<dbReference type="EMBL" id="JAGRRH010000014">
    <property type="protein sequence ID" value="KAG7358649.1"/>
    <property type="molecule type" value="Genomic_DNA"/>
</dbReference>
<accession>A0A9K3PVF9</accession>
<dbReference type="GO" id="GO:0046872">
    <property type="term" value="F:metal ion binding"/>
    <property type="evidence" value="ECO:0007669"/>
    <property type="project" value="UniProtKB-KW"/>
</dbReference>
<evidence type="ECO:0000256" key="4">
    <source>
        <dbReference type="ARBA" id="ARBA00012762"/>
    </source>
</evidence>
<dbReference type="PANTHER" id="PTHR21327">
    <property type="entry name" value="GTP CYCLOHYDROLASE II-RELATED"/>
    <property type="match status" value="1"/>
</dbReference>
<proteinExistence type="inferred from homology"/>
<dbReference type="GO" id="GO:0008686">
    <property type="term" value="F:3,4-dihydroxy-2-butanone-4-phosphate synthase activity"/>
    <property type="evidence" value="ECO:0007669"/>
    <property type="project" value="InterPro"/>
</dbReference>
<dbReference type="InterPro" id="IPR000422">
    <property type="entry name" value="DHBP_synthase_RibB"/>
</dbReference>
<dbReference type="AlphaFoldDB" id="A0A9K3PVF9"/>
<comment type="cofactor">
    <cofactor evidence="2">
        <name>Mg(2+)</name>
        <dbReference type="ChEBI" id="CHEBI:18420"/>
    </cofactor>
</comment>
<reference evidence="12" key="2">
    <citation type="submission" date="2021-04" db="EMBL/GenBank/DDBJ databases">
        <authorList>
            <person name="Podell S."/>
        </authorList>
    </citation>
    <scope>NUCLEOTIDE SEQUENCE</scope>
    <source>
        <strain evidence="12">Hildebrandi</strain>
    </source>
</reference>
<keyword evidence="7" id="KW-0460">Magnesium</keyword>
<evidence type="ECO:0000313" key="12">
    <source>
        <dbReference type="EMBL" id="KAG7358649.1"/>
    </source>
</evidence>
<dbReference type="HAMAP" id="MF_00180">
    <property type="entry name" value="RibB"/>
    <property type="match status" value="1"/>
</dbReference>
<dbReference type="FunFam" id="3.90.870.10:FF:000001">
    <property type="entry name" value="Riboflavin biosynthesis protein RibBA"/>
    <property type="match status" value="1"/>
</dbReference>